<dbReference type="Gene3D" id="3.30.750.140">
    <property type="match status" value="1"/>
</dbReference>
<accession>A0A1H3GTP5</accession>
<dbReference type="Pfam" id="PF02120">
    <property type="entry name" value="Flg_hook"/>
    <property type="match status" value="1"/>
</dbReference>
<keyword evidence="4" id="KW-1185">Reference proteome</keyword>
<dbReference type="Proteomes" id="UP000199026">
    <property type="component" value="Unassembled WGS sequence"/>
</dbReference>
<reference evidence="3 4" key="1">
    <citation type="submission" date="2016-10" db="EMBL/GenBank/DDBJ databases">
        <authorList>
            <person name="de Groot N.N."/>
        </authorList>
    </citation>
    <scope>NUCLEOTIDE SEQUENCE [LARGE SCALE GENOMIC DNA]</scope>
    <source>
        <strain evidence="3 4">DSM 24677</strain>
    </source>
</reference>
<feature type="region of interest" description="Disordered" evidence="1">
    <location>
        <begin position="1"/>
        <end position="21"/>
    </location>
</feature>
<gene>
    <name evidence="3" type="ORF">SAMN05444486_1011</name>
</gene>
<dbReference type="STRING" id="576131.SAMN05444486_1011"/>
<evidence type="ECO:0000313" key="4">
    <source>
        <dbReference type="Proteomes" id="UP000199026"/>
    </source>
</evidence>
<dbReference type="EMBL" id="FNPR01000001">
    <property type="protein sequence ID" value="SDY06018.1"/>
    <property type="molecule type" value="Genomic_DNA"/>
</dbReference>
<sequence length="501" mass="54137">MSPSAEQPKETMILEPEPPVSPHIAPAFNKVQDGQNDIRFEAEVGLGHSSEGTGDFEARISAVQQQFQTFGRQHFDARLIGELGPQAGREPSSVVQYLTDVEISVGSDLDARTEKATEATVRGALAIDEGARVFDVGPFDNAKSIDGTQSSKLGREFESALHSLPSAAAVTVNELEAGSHTGGLSVKSAHVGEVVSGEIRKTGSIDVPLQRSIGFAEVSPKTGVVVPPLKQQIEPSQPRPSMGLELQNSPSKAVPALVVGIANTESVLFNLPAASHEETKNGVTALYVEAAGQSVRDQIKHPSTFKDMQIFPVQVTSQAEVLSMGPQLQSPLPRHGYERDFISLEAMALVSQAEVNRSFGQAVGQNALTLSAEHAVMIVRDTVDALVSNKKREIELQLHPKELGRLRFVMSPGEGQMLVQIFAERPETLEALRRHAELLTQELFSEGFENTNFSFEQDTSQNKGSSLEHSKVAAQDETGGAPKTVVAYEWRDPDGRLDIRI</sequence>
<feature type="domain" description="Flagellar hook-length control protein-like C-terminal" evidence="2">
    <location>
        <begin position="383"/>
        <end position="462"/>
    </location>
</feature>
<name>A0A1H3GTP5_9RHOB</name>
<protein>
    <submittedName>
        <fullName evidence="3">Hook-length control protein FliK</fullName>
    </submittedName>
</protein>
<evidence type="ECO:0000256" key="1">
    <source>
        <dbReference type="SAM" id="MobiDB-lite"/>
    </source>
</evidence>
<evidence type="ECO:0000259" key="2">
    <source>
        <dbReference type="Pfam" id="PF02120"/>
    </source>
</evidence>
<dbReference type="CDD" id="cd17470">
    <property type="entry name" value="T3SS_Flik_C"/>
    <property type="match status" value="1"/>
</dbReference>
<dbReference type="AlphaFoldDB" id="A0A1H3GTP5"/>
<feature type="region of interest" description="Disordered" evidence="1">
    <location>
        <begin position="455"/>
        <end position="479"/>
    </location>
</feature>
<dbReference type="InterPro" id="IPR021136">
    <property type="entry name" value="Flagellar_hook_control-like_C"/>
</dbReference>
<proteinExistence type="predicted"/>
<dbReference type="InterPro" id="IPR038610">
    <property type="entry name" value="FliK-like_C_sf"/>
</dbReference>
<organism evidence="3 4">
    <name type="scientific">Lentibacter algarum</name>
    <dbReference type="NCBI Taxonomy" id="576131"/>
    <lineage>
        <taxon>Bacteria</taxon>
        <taxon>Pseudomonadati</taxon>
        <taxon>Pseudomonadota</taxon>
        <taxon>Alphaproteobacteria</taxon>
        <taxon>Rhodobacterales</taxon>
        <taxon>Roseobacteraceae</taxon>
        <taxon>Lentibacter</taxon>
    </lineage>
</organism>
<feature type="compositionally biased region" description="Polar residues" evidence="1">
    <location>
        <begin position="455"/>
        <end position="465"/>
    </location>
</feature>
<evidence type="ECO:0000313" key="3">
    <source>
        <dbReference type="EMBL" id="SDY06018.1"/>
    </source>
</evidence>